<feature type="non-terminal residue" evidence="18">
    <location>
        <position position="213"/>
    </location>
</feature>
<organism evidence="18 19">
    <name type="scientific">Lottia gigantea</name>
    <name type="common">Giant owl limpet</name>
    <dbReference type="NCBI Taxonomy" id="225164"/>
    <lineage>
        <taxon>Eukaryota</taxon>
        <taxon>Metazoa</taxon>
        <taxon>Spiralia</taxon>
        <taxon>Lophotrochozoa</taxon>
        <taxon>Mollusca</taxon>
        <taxon>Gastropoda</taxon>
        <taxon>Patellogastropoda</taxon>
        <taxon>Lottioidea</taxon>
        <taxon>Lottiidae</taxon>
        <taxon>Lottia</taxon>
    </lineage>
</organism>
<dbReference type="OMA" id="MRTTHHK"/>
<evidence type="ECO:0000256" key="11">
    <source>
        <dbReference type="ARBA" id="ARBA00048701"/>
    </source>
</evidence>
<comment type="catalytic activity">
    <reaction evidence="12">
        <text>9-(9Z-octadecenoyloxy)-octadecanoate + H2O = 9-hydroxy-octadecanoate + (9Z)-octadecenoate + H(+)</text>
        <dbReference type="Rhea" id="RHEA:52048"/>
        <dbReference type="ChEBI" id="CHEBI:15377"/>
        <dbReference type="ChEBI" id="CHEBI:15378"/>
        <dbReference type="ChEBI" id="CHEBI:30823"/>
        <dbReference type="ChEBI" id="CHEBI:136282"/>
        <dbReference type="ChEBI" id="CHEBI:136286"/>
    </reaction>
    <physiologicalReaction direction="left-to-right" evidence="12">
        <dbReference type="Rhea" id="RHEA:52049"/>
    </physiologicalReaction>
</comment>
<comment type="catalytic activity">
    <reaction evidence="14">
        <text>13-(9Z-octadecenoyloxy)-octadecanoate + H2O = 13-hydroxy-octadecanoate + (9Z)-octadecenoate + H(+)</text>
        <dbReference type="Rhea" id="RHEA:52064"/>
        <dbReference type="ChEBI" id="CHEBI:15377"/>
        <dbReference type="ChEBI" id="CHEBI:15378"/>
        <dbReference type="ChEBI" id="CHEBI:30823"/>
        <dbReference type="ChEBI" id="CHEBI:136303"/>
        <dbReference type="ChEBI" id="CHEBI:136304"/>
    </reaction>
    <physiologicalReaction direction="left-to-right" evidence="14">
        <dbReference type="Rhea" id="RHEA:52065"/>
    </physiologicalReaction>
</comment>
<feature type="transmembrane region" description="Helical" evidence="17">
    <location>
        <begin position="149"/>
        <end position="174"/>
    </location>
</feature>
<protein>
    <submittedName>
        <fullName evidence="18">Uncharacterized protein</fullName>
    </submittedName>
</protein>
<comment type="subcellular location">
    <subcellularLocation>
        <location evidence="2">Endomembrane system</location>
        <topology evidence="2">Multi-pass membrane protein</topology>
    </subcellularLocation>
</comment>
<dbReference type="GeneID" id="20253095"/>
<name>V3ZG86_LOTGI</name>
<feature type="transmembrane region" description="Helical" evidence="17">
    <location>
        <begin position="77"/>
        <end position="100"/>
    </location>
</feature>
<dbReference type="GO" id="GO:0016020">
    <property type="term" value="C:membrane"/>
    <property type="evidence" value="ECO:0007669"/>
    <property type="project" value="InterPro"/>
</dbReference>
<feature type="non-terminal residue" evidence="18">
    <location>
        <position position="1"/>
    </location>
</feature>
<dbReference type="PANTHER" id="PTHR10989:SF16">
    <property type="entry name" value="AT02829P-RELATED"/>
    <property type="match status" value="1"/>
</dbReference>
<dbReference type="HOGENOM" id="CLU_073346_2_0_1"/>
<comment type="catalytic activity">
    <reaction evidence="1">
        <text>9-(9Z-hexadecenoyloxy)-octadecanoate + H2O = (9Z)-hexadecenoate + 9-hydroxy-octadecanoate + H(+)</text>
        <dbReference type="Rhea" id="RHEA:52068"/>
        <dbReference type="ChEBI" id="CHEBI:15377"/>
        <dbReference type="ChEBI" id="CHEBI:15378"/>
        <dbReference type="ChEBI" id="CHEBI:32372"/>
        <dbReference type="ChEBI" id="CHEBI:136286"/>
        <dbReference type="ChEBI" id="CHEBI:136309"/>
    </reaction>
    <physiologicalReaction direction="left-to-right" evidence="1">
        <dbReference type="Rhea" id="RHEA:52069"/>
    </physiologicalReaction>
</comment>
<dbReference type="STRING" id="225164.V3ZG86"/>
<evidence type="ECO:0000256" key="13">
    <source>
        <dbReference type="ARBA" id="ARBA00049221"/>
    </source>
</evidence>
<dbReference type="RefSeq" id="XP_009066117.1">
    <property type="nucleotide sequence ID" value="XM_009067869.1"/>
</dbReference>
<evidence type="ECO:0000256" key="10">
    <source>
        <dbReference type="ARBA" id="ARBA00048680"/>
    </source>
</evidence>
<dbReference type="PANTHER" id="PTHR10989">
    <property type="entry name" value="ANDROGEN-INDUCED PROTEIN 1-RELATED"/>
    <property type="match status" value="1"/>
</dbReference>
<feature type="transmembrane region" description="Helical" evidence="17">
    <location>
        <begin position="186"/>
        <end position="203"/>
    </location>
</feature>
<accession>V3ZG86</accession>
<comment type="catalytic activity">
    <reaction evidence="9">
        <text>9-hexadecanoyloxy-octadecanoate + H2O = 9-hydroxy-octadecanoate + hexadecanoate + H(+)</text>
        <dbReference type="Rhea" id="RHEA:52052"/>
        <dbReference type="ChEBI" id="CHEBI:7896"/>
        <dbReference type="ChEBI" id="CHEBI:15377"/>
        <dbReference type="ChEBI" id="CHEBI:15378"/>
        <dbReference type="ChEBI" id="CHEBI:83670"/>
        <dbReference type="ChEBI" id="CHEBI:136286"/>
    </reaction>
    <physiologicalReaction direction="left-to-right" evidence="9">
        <dbReference type="Rhea" id="RHEA:52053"/>
    </physiologicalReaction>
</comment>
<evidence type="ECO:0000256" key="7">
    <source>
        <dbReference type="ARBA" id="ARBA00047368"/>
    </source>
</evidence>
<keyword evidence="6 17" id="KW-0472">Membrane</keyword>
<evidence type="ECO:0000256" key="3">
    <source>
        <dbReference type="ARBA" id="ARBA00009300"/>
    </source>
</evidence>
<proteinExistence type="inferred from homology"/>
<evidence type="ECO:0000256" key="15">
    <source>
        <dbReference type="ARBA" id="ARBA00049322"/>
    </source>
</evidence>
<dbReference type="EMBL" id="KB203771">
    <property type="protein sequence ID" value="ESO83167.1"/>
    <property type="molecule type" value="Genomic_DNA"/>
</dbReference>
<comment type="catalytic activity">
    <reaction evidence="10">
        <text>12-octadecanoyloxy-octadecanoate + H2O = 12-hydroxyoctadecanoate + octadecanoate + H(+)</text>
        <dbReference type="Rhea" id="RHEA:52080"/>
        <dbReference type="ChEBI" id="CHEBI:15377"/>
        <dbReference type="ChEBI" id="CHEBI:15378"/>
        <dbReference type="ChEBI" id="CHEBI:25629"/>
        <dbReference type="ChEBI" id="CHEBI:84201"/>
        <dbReference type="ChEBI" id="CHEBI:136330"/>
    </reaction>
    <physiologicalReaction direction="left-to-right" evidence="10">
        <dbReference type="Rhea" id="RHEA:52081"/>
    </physiologicalReaction>
</comment>
<dbReference type="Pfam" id="PF04750">
    <property type="entry name" value="Far-17a_AIG1"/>
    <property type="match status" value="1"/>
</dbReference>
<keyword evidence="19" id="KW-1185">Reference proteome</keyword>
<evidence type="ECO:0000256" key="16">
    <source>
        <dbReference type="ARBA" id="ARBA00049428"/>
    </source>
</evidence>
<dbReference type="OrthoDB" id="1898221at2759"/>
<evidence type="ECO:0000256" key="9">
    <source>
        <dbReference type="ARBA" id="ARBA00047863"/>
    </source>
</evidence>
<dbReference type="AlphaFoldDB" id="V3ZG86"/>
<evidence type="ECO:0000313" key="18">
    <source>
        <dbReference type="EMBL" id="ESO83167.1"/>
    </source>
</evidence>
<evidence type="ECO:0000313" key="19">
    <source>
        <dbReference type="Proteomes" id="UP000030746"/>
    </source>
</evidence>
<reference evidence="18 19" key="1">
    <citation type="journal article" date="2013" name="Nature">
        <title>Insights into bilaterian evolution from three spiralian genomes.</title>
        <authorList>
            <person name="Simakov O."/>
            <person name="Marletaz F."/>
            <person name="Cho S.J."/>
            <person name="Edsinger-Gonzales E."/>
            <person name="Havlak P."/>
            <person name="Hellsten U."/>
            <person name="Kuo D.H."/>
            <person name="Larsson T."/>
            <person name="Lv J."/>
            <person name="Arendt D."/>
            <person name="Savage R."/>
            <person name="Osoegawa K."/>
            <person name="de Jong P."/>
            <person name="Grimwood J."/>
            <person name="Chapman J.A."/>
            <person name="Shapiro H."/>
            <person name="Aerts A."/>
            <person name="Otillar R.P."/>
            <person name="Terry A.Y."/>
            <person name="Boore J.L."/>
            <person name="Grigoriev I.V."/>
            <person name="Lindberg D.R."/>
            <person name="Seaver E.C."/>
            <person name="Weisblat D.A."/>
            <person name="Putnam N.H."/>
            <person name="Rokhsar D.S."/>
        </authorList>
    </citation>
    <scope>NUCLEOTIDE SEQUENCE [LARGE SCALE GENOMIC DNA]</scope>
</reference>
<feature type="transmembrane region" description="Helical" evidence="17">
    <location>
        <begin position="120"/>
        <end position="137"/>
    </location>
</feature>
<comment type="catalytic activity">
    <reaction evidence="13">
        <text>9-octadecanoyloxy-octadecanoate + H2O = 9-hydroxy-octadecanoate + octadecanoate + H(+)</text>
        <dbReference type="Rhea" id="RHEA:52096"/>
        <dbReference type="ChEBI" id="CHEBI:15377"/>
        <dbReference type="ChEBI" id="CHEBI:15378"/>
        <dbReference type="ChEBI" id="CHEBI:25629"/>
        <dbReference type="ChEBI" id="CHEBI:136286"/>
        <dbReference type="ChEBI" id="CHEBI:136373"/>
    </reaction>
    <physiologicalReaction direction="left-to-right" evidence="13">
        <dbReference type="Rhea" id="RHEA:52097"/>
    </physiologicalReaction>
</comment>
<gene>
    <name evidence="18" type="ORF">LOTGIDRAFT_96291</name>
</gene>
<evidence type="ECO:0000256" key="14">
    <source>
        <dbReference type="ARBA" id="ARBA00049296"/>
    </source>
</evidence>
<keyword evidence="4 17" id="KW-0812">Transmembrane</keyword>
<evidence type="ECO:0000256" key="12">
    <source>
        <dbReference type="ARBA" id="ARBA00048800"/>
    </source>
</evidence>
<evidence type="ECO:0000256" key="6">
    <source>
        <dbReference type="ARBA" id="ARBA00023136"/>
    </source>
</evidence>
<comment type="catalytic activity">
    <reaction evidence="7">
        <text>12-hexadecanoyloxy-octadecanoate + H2O = 12-hydroxyoctadecanoate + hexadecanoate + H(+)</text>
        <dbReference type="Rhea" id="RHEA:52056"/>
        <dbReference type="ChEBI" id="CHEBI:7896"/>
        <dbReference type="ChEBI" id="CHEBI:15377"/>
        <dbReference type="ChEBI" id="CHEBI:15378"/>
        <dbReference type="ChEBI" id="CHEBI:83677"/>
        <dbReference type="ChEBI" id="CHEBI:84201"/>
    </reaction>
    <physiologicalReaction direction="left-to-right" evidence="7">
        <dbReference type="Rhea" id="RHEA:52057"/>
    </physiologicalReaction>
</comment>
<sequence>LVHVPILIIYIITDWYDWNFVLPGHADYGGKFKFLTFWDTCLQTIYFALSVLNDLIGSNVSVGDKQKKTVLQKIRDCFHSTIIFPTGAFVVLSFWAIYAVDRELIYPRELDKIIPSWVNHVQHTTVLPFLILEKILIHHQYPSKVKGITVILAFAAAYLIWILWIAYVADLWVYPVLKVLDPAQKAVFIFFLFLLFISLYLIGESLTKFIWCK</sequence>
<comment type="catalytic activity">
    <reaction evidence="15">
        <text>13-(9Z-hexadecenoyloxy)-octadecanoate + H2O = 13-hydroxy-octadecanoate + (9Z)-hexadecenoate + H(+)</text>
        <dbReference type="Rhea" id="RHEA:52076"/>
        <dbReference type="ChEBI" id="CHEBI:15377"/>
        <dbReference type="ChEBI" id="CHEBI:15378"/>
        <dbReference type="ChEBI" id="CHEBI:32372"/>
        <dbReference type="ChEBI" id="CHEBI:136304"/>
        <dbReference type="ChEBI" id="CHEBI:136315"/>
    </reaction>
    <physiologicalReaction direction="left-to-right" evidence="15">
        <dbReference type="Rhea" id="RHEA:52077"/>
    </physiologicalReaction>
</comment>
<evidence type="ECO:0000256" key="17">
    <source>
        <dbReference type="SAM" id="Phobius"/>
    </source>
</evidence>
<dbReference type="KEGG" id="lgi:LOTGIDRAFT_96291"/>
<comment type="similarity">
    <text evidence="3">Belongs to the AIG1 family.</text>
</comment>
<comment type="catalytic activity">
    <reaction evidence="11">
        <text>12-(9Z-octadecenoyloxy)-octadecanoate + H2O = 12-hydroxyoctadecanoate + (9Z)-octadecenoate + H(+)</text>
        <dbReference type="Rhea" id="RHEA:52060"/>
        <dbReference type="ChEBI" id="CHEBI:15377"/>
        <dbReference type="ChEBI" id="CHEBI:15378"/>
        <dbReference type="ChEBI" id="CHEBI:30823"/>
        <dbReference type="ChEBI" id="CHEBI:84201"/>
        <dbReference type="ChEBI" id="CHEBI:136302"/>
    </reaction>
    <physiologicalReaction direction="left-to-right" evidence="11">
        <dbReference type="Rhea" id="RHEA:52061"/>
    </physiologicalReaction>
</comment>
<evidence type="ECO:0000256" key="2">
    <source>
        <dbReference type="ARBA" id="ARBA00004127"/>
    </source>
</evidence>
<dbReference type="InterPro" id="IPR006838">
    <property type="entry name" value="ADTRP_AIG1"/>
</dbReference>
<comment type="catalytic activity">
    <reaction evidence="8">
        <text>13-octadecanoyloxy-octadecanoate + H2O = 13-hydroxy-octadecanoate + octadecanoate + H(+)</text>
        <dbReference type="Rhea" id="RHEA:52084"/>
        <dbReference type="ChEBI" id="CHEBI:15377"/>
        <dbReference type="ChEBI" id="CHEBI:15378"/>
        <dbReference type="ChEBI" id="CHEBI:25629"/>
        <dbReference type="ChEBI" id="CHEBI:136304"/>
        <dbReference type="ChEBI" id="CHEBI:136335"/>
    </reaction>
    <physiologicalReaction direction="left-to-right" evidence="8">
        <dbReference type="Rhea" id="RHEA:52085"/>
    </physiologicalReaction>
</comment>
<dbReference type="GO" id="GO:0012505">
    <property type="term" value="C:endomembrane system"/>
    <property type="evidence" value="ECO:0007669"/>
    <property type="project" value="UniProtKB-SubCell"/>
</dbReference>
<evidence type="ECO:0000256" key="5">
    <source>
        <dbReference type="ARBA" id="ARBA00022989"/>
    </source>
</evidence>
<evidence type="ECO:0000256" key="4">
    <source>
        <dbReference type="ARBA" id="ARBA00022692"/>
    </source>
</evidence>
<evidence type="ECO:0000256" key="8">
    <source>
        <dbReference type="ARBA" id="ARBA00047427"/>
    </source>
</evidence>
<comment type="catalytic activity">
    <reaction evidence="16">
        <text>12-(9Z-hexadecenoyloxy)-octadecanoate + H2O = 12-hydroxyoctadecanoate + (9Z)-hexadecenoate + H(+)</text>
        <dbReference type="Rhea" id="RHEA:52072"/>
        <dbReference type="ChEBI" id="CHEBI:15377"/>
        <dbReference type="ChEBI" id="CHEBI:15378"/>
        <dbReference type="ChEBI" id="CHEBI:32372"/>
        <dbReference type="ChEBI" id="CHEBI:84201"/>
        <dbReference type="ChEBI" id="CHEBI:136312"/>
    </reaction>
    <physiologicalReaction direction="left-to-right" evidence="16">
        <dbReference type="Rhea" id="RHEA:52073"/>
    </physiologicalReaction>
</comment>
<dbReference type="CTD" id="20253095"/>
<dbReference type="Proteomes" id="UP000030746">
    <property type="component" value="Unassembled WGS sequence"/>
</dbReference>
<keyword evidence="5 17" id="KW-1133">Transmembrane helix</keyword>
<evidence type="ECO:0000256" key="1">
    <source>
        <dbReference type="ARBA" id="ARBA00000923"/>
    </source>
</evidence>